<organism evidence="2">
    <name type="scientific">Mytilinidion resinicola</name>
    <dbReference type="NCBI Taxonomy" id="574789"/>
    <lineage>
        <taxon>Eukaryota</taxon>
        <taxon>Fungi</taxon>
        <taxon>Dikarya</taxon>
        <taxon>Ascomycota</taxon>
        <taxon>Pezizomycotina</taxon>
        <taxon>Dothideomycetes</taxon>
        <taxon>Pleosporomycetidae</taxon>
        <taxon>Mytilinidiales</taxon>
        <taxon>Mytilinidiaceae</taxon>
        <taxon>Mytilinidion</taxon>
    </lineage>
</organism>
<reference evidence="4" key="2">
    <citation type="submission" date="2020-04" db="EMBL/GenBank/DDBJ databases">
        <authorList>
            <consortium name="NCBI Genome Project"/>
        </authorList>
    </citation>
    <scope>NUCLEOTIDE SEQUENCE</scope>
    <source>
        <strain evidence="4">CBS 304.34</strain>
    </source>
</reference>
<protein>
    <submittedName>
        <fullName evidence="2 4">Uncharacterized protein</fullName>
    </submittedName>
</protein>
<evidence type="ECO:0000313" key="4">
    <source>
        <dbReference type="RefSeq" id="XP_033575632.1"/>
    </source>
</evidence>
<dbReference type="AlphaFoldDB" id="A0A6A6YJD8"/>
<dbReference type="RefSeq" id="XP_033575632.1">
    <property type="nucleotide sequence ID" value="XM_033720109.1"/>
</dbReference>
<evidence type="ECO:0000313" key="3">
    <source>
        <dbReference type="Proteomes" id="UP000504636"/>
    </source>
</evidence>
<sequence length="111" mass="12363">MATATASTYTASTATADASATENEPDITELSNKQYKKYNRLVKKYTMEEKAYKKHITALFSVQTRISESVVVALQHYYVGKPVFKWLAILKAAIAPSDQNSKLQFLVLLAV</sequence>
<reference evidence="2 4" key="1">
    <citation type="journal article" date="2020" name="Stud. Mycol.">
        <title>101 Dothideomycetes genomes: a test case for predicting lifestyles and emergence of pathogens.</title>
        <authorList>
            <person name="Haridas S."/>
            <person name="Albert R."/>
            <person name="Binder M."/>
            <person name="Bloem J."/>
            <person name="Labutti K."/>
            <person name="Salamov A."/>
            <person name="Andreopoulos B."/>
            <person name="Baker S."/>
            <person name="Barry K."/>
            <person name="Bills G."/>
            <person name="Bluhm B."/>
            <person name="Cannon C."/>
            <person name="Castanera R."/>
            <person name="Culley D."/>
            <person name="Daum C."/>
            <person name="Ezra D."/>
            <person name="Gonzalez J."/>
            <person name="Henrissat B."/>
            <person name="Kuo A."/>
            <person name="Liang C."/>
            <person name="Lipzen A."/>
            <person name="Lutzoni F."/>
            <person name="Magnuson J."/>
            <person name="Mondo S."/>
            <person name="Nolan M."/>
            <person name="Ohm R."/>
            <person name="Pangilinan J."/>
            <person name="Park H.-J."/>
            <person name="Ramirez L."/>
            <person name="Alfaro M."/>
            <person name="Sun H."/>
            <person name="Tritt A."/>
            <person name="Yoshinaga Y."/>
            <person name="Zwiers L.-H."/>
            <person name="Turgeon B."/>
            <person name="Goodwin S."/>
            <person name="Spatafora J."/>
            <person name="Crous P."/>
            <person name="Grigoriev I."/>
        </authorList>
    </citation>
    <scope>NUCLEOTIDE SEQUENCE</scope>
    <source>
        <strain evidence="2 4">CBS 304.34</strain>
    </source>
</reference>
<dbReference type="Proteomes" id="UP000504636">
    <property type="component" value="Unplaced"/>
</dbReference>
<gene>
    <name evidence="2 4" type="ORF">BDZ99DRAFT_463570</name>
</gene>
<dbReference type="GeneID" id="54461002"/>
<evidence type="ECO:0000256" key="1">
    <source>
        <dbReference type="SAM" id="MobiDB-lite"/>
    </source>
</evidence>
<dbReference type="EMBL" id="MU003702">
    <property type="protein sequence ID" value="KAF2808668.1"/>
    <property type="molecule type" value="Genomic_DNA"/>
</dbReference>
<dbReference type="OrthoDB" id="3781185at2759"/>
<keyword evidence="3" id="KW-1185">Reference proteome</keyword>
<proteinExistence type="predicted"/>
<evidence type="ECO:0000313" key="2">
    <source>
        <dbReference type="EMBL" id="KAF2808668.1"/>
    </source>
</evidence>
<feature type="compositionally biased region" description="Low complexity" evidence="1">
    <location>
        <begin position="1"/>
        <end position="21"/>
    </location>
</feature>
<accession>A0A6A6YJD8</accession>
<reference evidence="4" key="3">
    <citation type="submission" date="2025-04" db="UniProtKB">
        <authorList>
            <consortium name="RefSeq"/>
        </authorList>
    </citation>
    <scope>IDENTIFICATION</scope>
    <source>
        <strain evidence="4">CBS 304.34</strain>
    </source>
</reference>
<name>A0A6A6YJD8_9PEZI</name>
<feature type="region of interest" description="Disordered" evidence="1">
    <location>
        <begin position="1"/>
        <end position="31"/>
    </location>
</feature>